<dbReference type="Proteomes" id="UP000824469">
    <property type="component" value="Unassembled WGS sequence"/>
</dbReference>
<gene>
    <name evidence="2" type="ORF">KI387_034580</name>
</gene>
<sequence length="90" mass="10589">PVYYEEAIKNEVWEKAMDDEIDAIEKNQTWELMDLPKGKDVIGFNWVYKTKYNVDGKVQKHKARLVVRGFTQQYGVDYNETFAPVARLDT</sequence>
<evidence type="ECO:0000313" key="3">
    <source>
        <dbReference type="Proteomes" id="UP000824469"/>
    </source>
</evidence>
<dbReference type="Pfam" id="PF07727">
    <property type="entry name" value="RVT_2"/>
    <property type="match status" value="1"/>
</dbReference>
<feature type="non-terminal residue" evidence="2">
    <location>
        <position position="1"/>
    </location>
</feature>
<feature type="domain" description="Reverse transcriptase Ty1/copia-type" evidence="1">
    <location>
        <begin position="27"/>
        <end position="89"/>
    </location>
</feature>
<reference evidence="2 3" key="1">
    <citation type="journal article" date="2021" name="Nat. Plants">
        <title>The Taxus genome provides insights into paclitaxel biosynthesis.</title>
        <authorList>
            <person name="Xiong X."/>
            <person name="Gou J."/>
            <person name="Liao Q."/>
            <person name="Li Y."/>
            <person name="Zhou Q."/>
            <person name="Bi G."/>
            <person name="Li C."/>
            <person name="Du R."/>
            <person name="Wang X."/>
            <person name="Sun T."/>
            <person name="Guo L."/>
            <person name="Liang H."/>
            <person name="Lu P."/>
            <person name="Wu Y."/>
            <person name="Zhang Z."/>
            <person name="Ro D.K."/>
            <person name="Shang Y."/>
            <person name="Huang S."/>
            <person name="Yan J."/>
        </authorList>
    </citation>
    <scope>NUCLEOTIDE SEQUENCE [LARGE SCALE GENOMIC DNA]</scope>
    <source>
        <strain evidence="2">Ta-2019</strain>
    </source>
</reference>
<evidence type="ECO:0000259" key="1">
    <source>
        <dbReference type="Pfam" id="PF07727"/>
    </source>
</evidence>
<evidence type="ECO:0000313" key="2">
    <source>
        <dbReference type="EMBL" id="KAH9290463.1"/>
    </source>
</evidence>
<keyword evidence="3" id="KW-1185">Reference proteome</keyword>
<dbReference type="InterPro" id="IPR013103">
    <property type="entry name" value="RVT_2"/>
</dbReference>
<organism evidence="2 3">
    <name type="scientific">Taxus chinensis</name>
    <name type="common">Chinese yew</name>
    <name type="synonym">Taxus wallichiana var. chinensis</name>
    <dbReference type="NCBI Taxonomy" id="29808"/>
    <lineage>
        <taxon>Eukaryota</taxon>
        <taxon>Viridiplantae</taxon>
        <taxon>Streptophyta</taxon>
        <taxon>Embryophyta</taxon>
        <taxon>Tracheophyta</taxon>
        <taxon>Spermatophyta</taxon>
        <taxon>Pinopsida</taxon>
        <taxon>Pinidae</taxon>
        <taxon>Conifers II</taxon>
        <taxon>Cupressales</taxon>
        <taxon>Taxaceae</taxon>
        <taxon>Taxus</taxon>
    </lineage>
</organism>
<protein>
    <recommendedName>
        <fullName evidence="1">Reverse transcriptase Ty1/copia-type domain-containing protein</fullName>
    </recommendedName>
</protein>
<name>A0AA38C5U7_TAXCH</name>
<comment type="caution">
    <text evidence="2">The sequence shown here is derived from an EMBL/GenBank/DDBJ whole genome shotgun (WGS) entry which is preliminary data.</text>
</comment>
<proteinExistence type="predicted"/>
<feature type="non-terminal residue" evidence="2">
    <location>
        <position position="90"/>
    </location>
</feature>
<dbReference type="AlphaFoldDB" id="A0AA38C5U7"/>
<dbReference type="EMBL" id="JAHRHJ020003813">
    <property type="protein sequence ID" value="KAH9290463.1"/>
    <property type="molecule type" value="Genomic_DNA"/>
</dbReference>
<accession>A0AA38C5U7</accession>
<dbReference type="OMA" id="XYNETFA"/>